<dbReference type="InterPro" id="IPR041354">
    <property type="entry name" value="4PPT_N"/>
</dbReference>
<feature type="binding site" evidence="2">
    <location>
        <position position="47"/>
    </location>
    <ligand>
        <name>CoA</name>
        <dbReference type="ChEBI" id="CHEBI:57287"/>
    </ligand>
</feature>
<feature type="binding site" evidence="2">
    <location>
        <begin position="83"/>
        <end position="84"/>
    </location>
    <ligand>
        <name>CoA</name>
        <dbReference type="ChEBI" id="CHEBI:57287"/>
    </ligand>
</feature>
<dbReference type="InterPro" id="IPR008278">
    <property type="entry name" value="4-PPantetheinyl_Trfase_dom"/>
</dbReference>
<gene>
    <name evidence="6" type="ORF">GIY23_14320</name>
</gene>
<reference evidence="7" key="1">
    <citation type="submission" date="2019-11" db="EMBL/GenBank/DDBJ databases">
        <title>The complete genome sequence of Saccharopolyspora sp. E2A.</title>
        <authorList>
            <person name="Zhang G."/>
        </authorList>
    </citation>
    <scope>NUCLEOTIDE SEQUENCE [LARGE SCALE GENOMIC DNA]</scope>
    <source>
        <strain evidence="7">E2A</strain>
    </source>
</reference>
<dbReference type="GO" id="GO:0008897">
    <property type="term" value="F:holo-[acyl-carrier-protein] synthase activity"/>
    <property type="evidence" value="ECO:0007669"/>
    <property type="project" value="InterPro"/>
</dbReference>
<dbReference type="EMBL" id="CP045929">
    <property type="protein sequence ID" value="QGK70539.1"/>
    <property type="molecule type" value="Genomic_DNA"/>
</dbReference>
<feature type="domain" description="4'-phosphopantetheinyl transferase" evidence="4">
    <location>
        <begin position="101"/>
        <end position="176"/>
    </location>
</feature>
<accession>A0A5Q3QGE4</accession>
<evidence type="ECO:0000313" key="7">
    <source>
        <dbReference type="Proteomes" id="UP000371041"/>
    </source>
</evidence>
<evidence type="ECO:0000259" key="4">
    <source>
        <dbReference type="Pfam" id="PF01648"/>
    </source>
</evidence>
<dbReference type="Proteomes" id="UP000371041">
    <property type="component" value="Chromosome"/>
</dbReference>
<keyword evidence="1 6" id="KW-0808">Transferase</keyword>
<dbReference type="PRINTS" id="PR01399">
    <property type="entry name" value="ENTSNTHTASED"/>
</dbReference>
<dbReference type="Gene3D" id="3.90.470.20">
    <property type="entry name" value="4'-phosphopantetheinyl transferase domain"/>
    <property type="match status" value="1"/>
</dbReference>
<dbReference type="GO" id="GO:0000287">
    <property type="term" value="F:magnesium ion binding"/>
    <property type="evidence" value="ECO:0007669"/>
    <property type="project" value="InterPro"/>
</dbReference>
<dbReference type="Pfam" id="PF01648">
    <property type="entry name" value="ACPS"/>
    <property type="match status" value="1"/>
</dbReference>
<feature type="domain" description="4'-phosphopantetheinyl transferase N-terminal" evidence="5">
    <location>
        <begin position="28"/>
        <end position="94"/>
    </location>
</feature>
<comment type="cofactor">
    <cofactor evidence="3">
        <name>Mg(2+)</name>
        <dbReference type="ChEBI" id="CHEBI:18420"/>
    </cofactor>
</comment>
<dbReference type="GO" id="GO:0009239">
    <property type="term" value="P:enterobactin biosynthetic process"/>
    <property type="evidence" value="ECO:0007669"/>
    <property type="project" value="InterPro"/>
</dbReference>
<dbReference type="PANTHER" id="PTHR38096:SF1">
    <property type="entry name" value="ENTEROBACTIN SYNTHASE COMPONENT D"/>
    <property type="match status" value="1"/>
</dbReference>
<name>A0A5Q3QGE4_9PSEU</name>
<feature type="binding site" evidence="3">
    <location>
        <position position="106"/>
    </location>
    <ligand>
        <name>Mg(2+)</name>
        <dbReference type="ChEBI" id="CHEBI:18420"/>
    </ligand>
</feature>
<keyword evidence="3" id="KW-0460">Magnesium</keyword>
<dbReference type="RefSeq" id="WP_154077121.1">
    <property type="nucleotide sequence ID" value="NZ_CP045929.1"/>
</dbReference>
<dbReference type="PANTHER" id="PTHR38096">
    <property type="entry name" value="ENTEROBACTIN SYNTHASE COMPONENT D"/>
    <property type="match status" value="1"/>
</dbReference>
<feature type="binding site" evidence="2">
    <location>
        <position position="150"/>
    </location>
    <ligand>
        <name>CoA</name>
        <dbReference type="ChEBI" id="CHEBI:57287"/>
    </ligand>
</feature>
<feature type="binding site" evidence="2">
    <location>
        <position position="105"/>
    </location>
    <ligand>
        <name>CoA</name>
        <dbReference type="ChEBI" id="CHEBI:57287"/>
    </ligand>
</feature>
<protein>
    <submittedName>
        <fullName evidence="6">4'-phosphopantetheinyl transferase superfamily protein</fullName>
    </submittedName>
</protein>
<dbReference type="KEGG" id="sace:GIY23_14320"/>
<dbReference type="InterPro" id="IPR037143">
    <property type="entry name" value="4-PPantetheinyl_Trfase_dom_sf"/>
</dbReference>
<evidence type="ECO:0000256" key="2">
    <source>
        <dbReference type="PIRSR" id="PIRSR603542-1"/>
    </source>
</evidence>
<evidence type="ECO:0000256" key="1">
    <source>
        <dbReference type="ARBA" id="ARBA00022679"/>
    </source>
</evidence>
<dbReference type="SUPFAM" id="SSF56214">
    <property type="entry name" value="4'-phosphopantetheinyl transferase"/>
    <property type="match status" value="1"/>
</dbReference>
<dbReference type="InterPro" id="IPR003542">
    <property type="entry name" value="Enbac_synth_compD-like"/>
</dbReference>
<dbReference type="AlphaFoldDB" id="A0A5Q3QGE4"/>
<evidence type="ECO:0000259" key="5">
    <source>
        <dbReference type="Pfam" id="PF17837"/>
    </source>
</evidence>
<evidence type="ECO:0000256" key="3">
    <source>
        <dbReference type="PIRSR" id="PIRSR603542-2"/>
    </source>
</evidence>
<dbReference type="GO" id="GO:0009366">
    <property type="term" value="C:enterobactin synthetase complex"/>
    <property type="evidence" value="ECO:0007669"/>
    <property type="project" value="InterPro"/>
</dbReference>
<feature type="binding site" evidence="2">
    <location>
        <position position="164"/>
    </location>
    <ligand>
        <name>CoA</name>
        <dbReference type="ChEBI" id="CHEBI:57287"/>
    </ligand>
</feature>
<proteinExistence type="predicted"/>
<keyword evidence="7" id="KW-1185">Reference proteome</keyword>
<dbReference type="Pfam" id="PF17837">
    <property type="entry name" value="4PPT_N"/>
    <property type="match status" value="1"/>
</dbReference>
<organism evidence="6 7">
    <name type="scientific">Allosaccharopolyspora coralli</name>
    <dbReference type="NCBI Taxonomy" id="2665642"/>
    <lineage>
        <taxon>Bacteria</taxon>
        <taxon>Bacillati</taxon>
        <taxon>Actinomycetota</taxon>
        <taxon>Actinomycetes</taxon>
        <taxon>Pseudonocardiales</taxon>
        <taxon>Pseudonocardiaceae</taxon>
        <taxon>Allosaccharopolyspora</taxon>
    </lineage>
</organism>
<sequence>MIERILPECVVARELDHDPPEAALLDAEHEAVARAVASRRAEFTTTRHCAHLALAGLGWPAVAIPRGERGAPQWPDGVVGSLTHCEGYRAAAVARRTDLRSVGIDAEPHRTLPDGVLRVVALDEEREMLDELARVGTAVHWDRLLFCAKEAVYKTWFPMTGSWLGFEDARVRLDHRHDRVDVELRVPAPMVDGIEVAAFSGRWITSNGTLAVALTHPA</sequence>
<keyword evidence="3" id="KW-0479">Metal-binding</keyword>
<evidence type="ECO:0000313" key="6">
    <source>
        <dbReference type="EMBL" id="QGK70539.1"/>
    </source>
</evidence>
<feature type="binding site" evidence="3">
    <location>
        <position position="107"/>
    </location>
    <ligand>
        <name>Mg(2+)</name>
        <dbReference type="ChEBI" id="CHEBI:18420"/>
    </ligand>
</feature>
<feature type="binding site" evidence="2">
    <location>
        <position position="154"/>
    </location>
    <ligand>
        <name>CoA</name>
        <dbReference type="ChEBI" id="CHEBI:57287"/>
    </ligand>
</feature>
<feature type="binding site" evidence="2">
    <location>
        <position position="39"/>
    </location>
    <ligand>
        <name>CoA</name>
        <dbReference type="ChEBI" id="CHEBI:57287"/>
    </ligand>
</feature>
<feature type="binding site" evidence="3">
    <location>
        <position position="105"/>
    </location>
    <ligand>
        <name>Mg(2+)</name>
        <dbReference type="ChEBI" id="CHEBI:18420"/>
    </ligand>
</feature>
<dbReference type="GO" id="GO:0005886">
    <property type="term" value="C:plasma membrane"/>
    <property type="evidence" value="ECO:0007669"/>
    <property type="project" value="TreeGrafter"/>
</dbReference>